<sequence length="132" mass="14685">MKLKITFPEERVNAPILSEVILKTGVLVSIVSSVVDMNGGEMIIEVIDQSYESIKKELCSKGVRVVPIHDLIKRDENECVECGGCISVCPVKVFSFDDNWNLKSEVDRCIRCKLCISMCPHQALSIEGKEIA</sequence>
<reference evidence="9 10" key="1">
    <citation type="submission" date="2023-07" db="EMBL/GenBank/DDBJ databases">
        <title>Closed genoem sequence of Methanosarcinaceae archaeon Ac7.</title>
        <authorList>
            <person name="Poehlein A."/>
            <person name="Protasov E."/>
            <person name="Platt K."/>
            <person name="Reeh H."/>
            <person name="Daniel R."/>
            <person name="Brune A."/>
        </authorList>
    </citation>
    <scope>NUCLEOTIDE SEQUENCE [LARGE SCALE GENOMIC DNA]</scope>
    <source>
        <strain evidence="9 10">Ac7</strain>
    </source>
</reference>
<keyword evidence="2" id="KW-0004">4Fe-4S</keyword>
<dbReference type="SUPFAM" id="SSF54862">
    <property type="entry name" value="4Fe-4S ferredoxins"/>
    <property type="match status" value="1"/>
</dbReference>
<feature type="domain" description="4Fe-4S ferredoxin-type" evidence="8">
    <location>
        <begin position="70"/>
        <end position="99"/>
    </location>
</feature>
<dbReference type="Gene3D" id="3.30.70.260">
    <property type="match status" value="1"/>
</dbReference>
<evidence type="ECO:0000256" key="7">
    <source>
        <dbReference type="ARBA" id="ARBA00023014"/>
    </source>
</evidence>
<dbReference type="InterPro" id="IPR017896">
    <property type="entry name" value="4Fe4S_Fe-S-bd"/>
</dbReference>
<dbReference type="Pfam" id="PF13237">
    <property type="entry name" value="Fer4_10"/>
    <property type="match status" value="1"/>
</dbReference>
<protein>
    <submittedName>
        <fullName evidence="9">Ion-translocating oxidoreductase complex subunit B</fullName>
    </submittedName>
</protein>
<dbReference type="GeneID" id="89229436"/>
<gene>
    <name evidence="9" type="primary">rsxB_2</name>
    <name evidence="9" type="ORF">MsAc7_03120</name>
</gene>
<evidence type="ECO:0000256" key="6">
    <source>
        <dbReference type="ARBA" id="ARBA00023004"/>
    </source>
</evidence>
<evidence type="ECO:0000313" key="9">
    <source>
        <dbReference type="EMBL" id="WNY24787.1"/>
    </source>
</evidence>
<dbReference type="InterPro" id="IPR050572">
    <property type="entry name" value="Fe-S_Ferredoxin"/>
</dbReference>
<name>A0AA96ZVF2_9EURY</name>
<proteinExistence type="predicted"/>
<evidence type="ECO:0000259" key="8">
    <source>
        <dbReference type="PROSITE" id="PS51379"/>
    </source>
</evidence>
<keyword evidence="7" id="KW-0411">Iron-sulfur</keyword>
<dbReference type="Gene3D" id="3.30.70.20">
    <property type="match status" value="1"/>
</dbReference>
<dbReference type="GO" id="GO:0046872">
    <property type="term" value="F:metal ion binding"/>
    <property type="evidence" value="ECO:0007669"/>
    <property type="project" value="UniProtKB-KW"/>
</dbReference>
<keyword evidence="10" id="KW-1185">Reference proteome</keyword>
<dbReference type="SMART" id="SM00930">
    <property type="entry name" value="NIL"/>
    <property type="match status" value="1"/>
</dbReference>
<dbReference type="InterPro" id="IPR018449">
    <property type="entry name" value="NIL_domain"/>
</dbReference>
<evidence type="ECO:0000256" key="1">
    <source>
        <dbReference type="ARBA" id="ARBA00022448"/>
    </source>
</evidence>
<evidence type="ECO:0000256" key="2">
    <source>
        <dbReference type="ARBA" id="ARBA00022485"/>
    </source>
</evidence>
<keyword evidence="3" id="KW-0479">Metal-binding</keyword>
<dbReference type="Pfam" id="PF09383">
    <property type="entry name" value="NIL"/>
    <property type="match status" value="1"/>
</dbReference>
<keyword evidence="6" id="KW-0408">Iron</keyword>
<keyword evidence="1" id="KW-0813">Transport</keyword>
<accession>A0AA96ZVF2</accession>
<dbReference type="GO" id="GO:0051539">
    <property type="term" value="F:4 iron, 4 sulfur cluster binding"/>
    <property type="evidence" value="ECO:0007669"/>
    <property type="project" value="UniProtKB-KW"/>
</dbReference>
<evidence type="ECO:0000313" key="10">
    <source>
        <dbReference type="Proteomes" id="UP001303587"/>
    </source>
</evidence>
<dbReference type="GO" id="GO:0016491">
    <property type="term" value="F:oxidoreductase activity"/>
    <property type="evidence" value="ECO:0007669"/>
    <property type="project" value="UniProtKB-ARBA"/>
</dbReference>
<keyword evidence="5" id="KW-0249">Electron transport</keyword>
<dbReference type="PANTHER" id="PTHR43687">
    <property type="entry name" value="ADENYLYLSULFATE REDUCTASE, BETA SUBUNIT"/>
    <property type="match status" value="1"/>
</dbReference>
<dbReference type="InterPro" id="IPR045865">
    <property type="entry name" value="ACT-like_dom_sf"/>
</dbReference>
<dbReference type="InterPro" id="IPR017900">
    <property type="entry name" value="4Fe4S_Fe_S_CS"/>
</dbReference>
<dbReference type="PROSITE" id="PS51379">
    <property type="entry name" value="4FE4S_FER_2"/>
    <property type="match status" value="2"/>
</dbReference>
<dbReference type="AlphaFoldDB" id="A0AA96ZVF2"/>
<dbReference type="RefSeq" id="WP_338102857.1">
    <property type="nucleotide sequence ID" value="NZ_CP131060.1"/>
</dbReference>
<feature type="domain" description="4Fe-4S ferredoxin-type" evidence="8">
    <location>
        <begin position="100"/>
        <end position="129"/>
    </location>
</feature>
<evidence type="ECO:0000256" key="3">
    <source>
        <dbReference type="ARBA" id="ARBA00022723"/>
    </source>
</evidence>
<dbReference type="EMBL" id="CP131060">
    <property type="protein sequence ID" value="WNY24787.1"/>
    <property type="molecule type" value="Genomic_DNA"/>
</dbReference>
<dbReference type="PANTHER" id="PTHR43687:SF6">
    <property type="entry name" value="L-ASPARTATE SEMIALDEHYDE SULFURTRANSFERASE IRON-SULFUR SUBUNIT"/>
    <property type="match status" value="1"/>
</dbReference>
<dbReference type="Proteomes" id="UP001303587">
    <property type="component" value="Chromosome"/>
</dbReference>
<evidence type="ECO:0000256" key="4">
    <source>
        <dbReference type="ARBA" id="ARBA00022737"/>
    </source>
</evidence>
<organism evidence="9 10">
    <name type="scientific">Methanolapillus millepedarum</name>
    <dbReference type="NCBI Taxonomy" id="3028296"/>
    <lineage>
        <taxon>Archaea</taxon>
        <taxon>Methanobacteriati</taxon>
        <taxon>Methanobacteriota</taxon>
        <taxon>Stenosarchaea group</taxon>
        <taxon>Methanomicrobia</taxon>
        <taxon>Methanosarcinales</taxon>
        <taxon>Methanosarcinaceae</taxon>
        <taxon>Methanolapillus</taxon>
    </lineage>
</organism>
<evidence type="ECO:0000256" key="5">
    <source>
        <dbReference type="ARBA" id="ARBA00022982"/>
    </source>
</evidence>
<dbReference type="SUPFAM" id="SSF55021">
    <property type="entry name" value="ACT-like"/>
    <property type="match status" value="1"/>
</dbReference>
<keyword evidence="4" id="KW-0677">Repeat</keyword>
<dbReference type="PROSITE" id="PS00198">
    <property type="entry name" value="4FE4S_FER_1"/>
    <property type="match status" value="2"/>
</dbReference>